<keyword evidence="3" id="KW-1185">Reference proteome</keyword>
<dbReference type="AlphaFoldDB" id="A0A7K1V623"/>
<keyword evidence="1" id="KW-1133">Transmembrane helix</keyword>
<dbReference type="EMBL" id="WRPP01000008">
    <property type="protein sequence ID" value="MVU82085.1"/>
    <property type="molecule type" value="Genomic_DNA"/>
</dbReference>
<keyword evidence="1" id="KW-0812">Transmembrane</keyword>
<sequence>MTSSSLAPRRWSGLLATTLALTLTAPPMIVAIAPAPLGLPTAAAAPADHPIPLQSLGLGRTLQFPGREHEVSLTLPLLPGLVPVALTGTVQLPPALAHGTLETRSDQRLLERIGVPTDPRAPIRISLAGARVEGNAVSVTLASSLLPEAGICPDDWTGQPFTLSDAAVVYFGEERQPTTVAEFLPPVLERLTMYLPSNPSGIESAAVLALSTAATARYANQPVAVDIRRLDSGATPPDHPPAFLERQVVIREGDPELRVTPGPDPVLMISGDKDSLPTQIRLITSDLARAAMAGSATALGVPVAPQLAPESTTLAALGQSRLSATAIGSVRIEFAIDMTRLGRPSKNVRIHLRGNHTPLPETLNGQVAVTVGDRQIAAWPVQLSGRFDEWVTIPAELLTRFTTVAVTLQPAGLTHGCGLEQPITLTIDPDGEVRGELAKPPVPGGLSAVPQALLPDVQVGLQTPGFADTVRAAQILVAVQRLTAVPLRPELVSFDTAVHSQQPAVLVAPNGEVPQSITLPLERSGDTLIVYGDDADLETRIDLRPPLQFGSLQATWTGKRTVVVGTSTQAPDHLDRLLNWLLADPDRSFRLSGPVLLQAGDREPEFFDPAAGIAAQVAAGKSDSPIPLGRRLALGGGVALIVGLLAAVVILLPRRRSR</sequence>
<dbReference type="RefSeq" id="WP_157391708.1">
    <property type="nucleotide sequence ID" value="NZ_WRPP01000008.1"/>
</dbReference>
<feature type="transmembrane region" description="Helical" evidence="1">
    <location>
        <begin position="632"/>
        <end position="652"/>
    </location>
</feature>
<organism evidence="2 3">
    <name type="scientific">Nocardia terrae</name>
    <dbReference type="NCBI Taxonomy" id="2675851"/>
    <lineage>
        <taxon>Bacteria</taxon>
        <taxon>Bacillati</taxon>
        <taxon>Actinomycetota</taxon>
        <taxon>Actinomycetes</taxon>
        <taxon>Mycobacteriales</taxon>
        <taxon>Nocardiaceae</taxon>
        <taxon>Nocardia</taxon>
    </lineage>
</organism>
<reference evidence="2 3" key="1">
    <citation type="submission" date="2019-12" db="EMBL/GenBank/DDBJ databases">
        <title>Nocardia sp. nov. ET3-3 isolated from soil.</title>
        <authorList>
            <person name="Kanchanasin P."/>
            <person name="Tanasupawat S."/>
            <person name="Yuki M."/>
            <person name="Kudo T."/>
        </authorList>
    </citation>
    <scope>NUCLEOTIDE SEQUENCE [LARGE SCALE GENOMIC DNA]</scope>
    <source>
        <strain evidence="2 3">ET3-3</strain>
    </source>
</reference>
<proteinExistence type="predicted"/>
<protein>
    <recommendedName>
        <fullName evidence="4">Cellulose biosynthesis cyclic di-GMP-binding regulatory protein BcsB</fullName>
    </recommendedName>
</protein>
<name>A0A7K1V623_9NOCA</name>
<gene>
    <name evidence="2" type="ORF">GPX89_33210</name>
</gene>
<dbReference type="Proteomes" id="UP000466794">
    <property type="component" value="Unassembled WGS sequence"/>
</dbReference>
<evidence type="ECO:0000313" key="2">
    <source>
        <dbReference type="EMBL" id="MVU82085.1"/>
    </source>
</evidence>
<evidence type="ECO:0008006" key="4">
    <source>
        <dbReference type="Google" id="ProtNLM"/>
    </source>
</evidence>
<evidence type="ECO:0000256" key="1">
    <source>
        <dbReference type="SAM" id="Phobius"/>
    </source>
</evidence>
<accession>A0A7K1V623</accession>
<comment type="caution">
    <text evidence="2">The sequence shown here is derived from an EMBL/GenBank/DDBJ whole genome shotgun (WGS) entry which is preliminary data.</text>
</comment>
<evidence type="ECO:0000313" key="3">
    <source>
        <dbReference type="Proteomes" id="UP000466794"/>
    </source>
</evidence>
<keyword evidence="1" id="KW-0472">Membrane</keyword>